<dbReference type="GO" id="GO:0046677">
    <property type="term" value="P:response to antibiotic"/>
    <property type="evidence" value="ECO:0007669"/>
    <property type="project" value="TreeGrafter"/>
</dbReference>
<dbReference type="FunFam" id="2.40.420.20:FF:000001">
    <property type="entry name" value="Efflux RND transporter periplasmic adaptor subunit"/>
    <property type="match status" value="1"/>
</dbReference>
<dbReference type="GO" id="GO:0030313">
    <property type="term" value="C:cell envelope"/>
    <property type="evidence" value="ECO:0007669"/>
    <property type="project" value="UniProtKB-SubCell"/>
</dbReference>
<name>A0A9X3UEM5_9HYPH</name>
<sequence>MKYVSGLTTILGLLLLTIAATAQEQSASKPNVTVATVAGEQLGNRGSYIGRVQAVSTVNIVARVEGFLEQRNFQEGGTVKKGDLLYVIEKGIYEADVASSKAQLEGAQATLKNATIDLERQRILLSKDDVPQSTYDSALATVGQDQASVDEAQASLDTSNINLGYTEIRSPIDGRISKSNIDVGNLVNSNSGTLTTITSVDPIKVSFYMGEKDLIKDRRAGLIDDDNGSLKVKLTLSDGEPFDTVGSITYVGTTVDENSDTVEIQATFANPKNILIPGQFVNVAIEEAQPQTTLVVPQSAVQLDSKGHFVFLVDGSDKIVRQDVDLGRQYGALWAVASGLKEGEKVVVQGIQRVSPGVTVNPVEIKQ</sequence>
<dbReference type="PANTHER" id="PTHR30158:SF3">
    <property type="entry name" value="MULTIDRUG EFFLUX PUMP SUBUNIT ACRA-RELATED"/>
    <property type="match status" value="1"/>
</dbReference>
<feature type="domain" description="Multidrug resistance protein MdtA-like alpha-helical hairpin" evidence="4">
    <location>
        <begin position="98"/>
        <end position="166"/>
    </location>
</feature>
<dbReference type="Gene3D" id="2.40.30.170">
    <property type="match status" value="1"/>
</dbReference>
<dbReference type="SUPFAM" id="SSF111369">
    <property type="entry name" value="HlyD-like secretion proteins"/>
    <property type="match status" value="1"/>
</dbReference>
<evidence type="ECO:0000256" key="1">
    <source>
        <dbReference type="ARBA" id="ARBA00004196"/>
    </source>
</evidence>
<dbReference type="InterPro" id="IPR006143">
    <property type="entry name" value="RND_pump_MFP"/>
</dbReference>
<dbReference type="AlphaFoldDB" id="A0A9X3UEM5"/>
<reference evidence="8" key="1">
    <citation type="submission" date="2022-11" db="EMBL/GenBank/DDBJ databases">
        <title>Draft genome sequence of Hoeflea poritis E7-10 and Hoeflea prorocentri PM5-8, separated from scleractinian coral Porites lutea and marine dinoflagellate.</title>
        <authorList>
            <person name="Zhang G."/>
            <person name="Wei Q."/>
            <person name="Cai L."/>
        </authorList>
    </citation>
    <scope>NUCLEOTIDE SEQUENCE</scope>
    <source>
        <strain evidence="8">PM5-8</strain>
    </source>
</reference>
<evidence type="ECO:0000313" key="8">
    <source>
        <dbReference type="EMBL" id="MDA5397263.1"/>
    </source>
</evidence>
<accession>A0A9X3UEM5</accession>
<proteinExistence type="inferred from homology"/>
<keyword evidence="9" id="KW-1185">Reference proteome</keyword>
<evidence type="ECO:0000259" key="5">
    <source>
        <dbReference type="Pfam" id="PF25917"/>
    </source>
</evidence>
<feature type="domain" description="Multidrug resistance protein MdtA-like beta-barrel" evidence="6">
    <location>
        <begin position="202"/>
        <end position="288"/>
    </location>
</feature>
<dbReference type="InterPro" id="IPR058625">
    <property type="entry name" value="MdtA-like_BSH"/>
</dbReference>
<dbReference type="EMBL" id="JAPJZI010000001">
    <property type="protein sequence ID" value="MDA5397263.1"/>
    <property type="molecule type" value="Genomic_DNA"/>
</dbReference>
<dbReference type="GO" id="GO:0022857">
    <property type="term" value="F:transmembrane transporter activity"/>
    <property type="evidence" value="ECO:0007669"/>
    <property type="project" value="InterPro"/>
</dbReference>
<comment type="similarity">
    <text evidence="2">Belongs to the membrane fusion protein (MFP) (TC 8.A.1) family.</text>
</comment>
<dbReference type="InterPro" id="IPR058626">
    <property type="entry name" value="MdtA-like_b-barrel"/>
</dbReference>
<dbReference type="Proteomes" id="UP001151234">
    <property type="component" value="Unassembled WGS sequence"/>
</dbReference>
<dbReference type="Pfam" id="PF25944">
    <property type="entry name" value="Beta-barrel_RND"/>
    <property type="match status" value="1"/>
</dbReference>
<evidence type="ECO:0000256" key="2">
    <source>
        <dbReference type="ARBA" id="ARBA00009477"/>
    </source>
</evidence>
<feature type="domain" description="Multidrug resistance protein MdtA-like barrel-sandwich hybrid" evidence="5">
    <location>
        <begin position="57"/>
        <end position="193"/>
    </location>
</feature>
<dbReference type="Pfam" id="PF25967">
    <property type="entry name" value="RND-MFP_C"/>
    <property type="match status" value="1"/>
</dbReference>
<organism evidence="8 9">
    <name type="scientific">Hoeflea prorocentri</name>
    <dbReference type="NCBI Taxonomy" id="1922333"/>
    <lineage>
        <taxon>Bacteria</taxon>
        <taxon>Pseudomonadati</taxon>
        <taxon>Pseudomonadota</taxon>
        <taxon>Alphaproteobacteria</taxon>
        <taxon>Hyphomicrobiales</taxon>
        <taxon>Rhizobiaceae</taxon>
        <taxon>Hoeflea</taxon>
    </lineage>
</organism>
<dbReference type="InterPro" id="IPR058627">
    <property type="entry name" value="MdtA-like_C"/>
</dbReference>
<evidence type="ECO:0000313" key="9">
    <source>
        <dbReference type="Proteomes" id="UP001151234"/>
    </source>
</evidence>
<dbReference type="PANTHER" id="PTHR30158">
    <property type="entry name" value="ACRA/E-RELATED COMPONENT OF DRUG EFFLUX TRANSPORTER"/>
    <property type="match status" value="1"/>
</dbReference>
<evidence type="ECO:0000256" key="3">
    <source>
        <dbReference type="SAM" id="SignalP"/>
    </source>
</evidence>
<dbReference type="Gene3D" id="1.10.287.470">
    <property type="entry name" value="Helix hairpin bin"/>
    <property type="match status" value="1"/>
</dbReference>
<dbReference type="RefSeq" id="WP_267988729.1">
    <property type="nucleotide sequence ID" value="NZ_JAPJZI010000001.1"/>
</dbReference>
<dbReference type="GO" id="GO:0005886">
    <property type="term" value="C:plasma membrane"/>
    <property type="evidence" value="ECO:0007669"/>
    <property type="project" value="TreeGrafter"/>
</dbReference>
<evidence type="ECO:0000259" key="6">
    <source>
        <dbReference type="Pfam" id="PF25944"/>
    </source>
</evidence>
<evidence type="ECO:0000259" key="7">
    <source>
        <dbReference type="Pfam" id="PF25967"/>
    </source>
</evidence>
<feature type="domain" description="Multidrug resistance protein MdtA-like C-terminal permuted SH3" evidence="7">
    <location>
        <begin position="294"/>
        <end position="353"/>
    </location>
</feature>
<dbReference type="Pfam" id="PF25876">
    <property type="entry name" value="HH_MFP_RND"/>
    <property type="match status" value="1"/>
</dbReference>
<feature type="chain" id="PRO_5040775133" evidence="3">
    <location>
        <begin position="23"/>
        <end position="367"/>
    </location>
</feature>
<dbReference type="Gene3D" id="2.40.420.20">
    <property type="match status" value="1"/>
</dbReference>
<feature type="signal peptide" evidence="3">
    <location>
        <begin position="1"/>
        <end position="22"/>
    </location>
</feature>
<dbReference type="NCBIfam" id="TIGR01730">
    <property type="entry name" value="RND_mfp"/>
    <property type="match status" value="1"/>
</dbReference>
<protein>
    <submittedName>
        <fullName evidence="8">Efflux RND transporter periplasmic adaptor subunit</fullName>
    </submittedName>
</protein>
<comment type="subcellular location">
    <subcellularLocation>
        <location evidence="1">Cell envelope</location>
    </subcellularLocation>
</comment>
<gene>
    <name evidence="8" type="ORF">OQ273_01650</name>
</gene>
<dbReference type="InterPro" id="IPR058624">
    <property type="entry name" value="MdtA-like_HH"/>
</dbReference>
<comment type="caution">
    <text evidence="8">The sequence shown here is derived from an EMBL/GenBank/DDBJ whole genome shotgun (WGS) entry which is preliminary data.</text>
</comment>
<keyword evidence="3" id="KW-0732">Signal</keyword>
<dbReference type="Pfam" id="PF25917">
    <property type="entry name" value="BSH_RND"/>
    <property type="match status" value="1"/>
</dbReference>
<dbReference type="Gene3D" id="2.40.50.100">
    <property type="match status" value="1"/>
</dbReference>
<evidence type="ECO:0000259" key="4">
    <source>
        <dbReference type="Pfam" id="PF25876"/>
    </source>
</evidence>